<feature type="region of interest" description="Disordered" evidence="1">
    <location>
        <begin position="1023"/>
        <end position="1106"/>
    </location>
</feature>
<gene>
    <name evidence="4" type="primary">JRKL</name>
    <name evidence="4" type="ORF">T03_4806</name>
</gene>
<proteinExistence type="predicted"/>
<reference evidence="4 5" key="1">
    <citation type="submission" date="2015-01" db="EMBL/GenBank/DDBJ databases">
        <title>Evolution of Trichinella species and genotypes.</title>
        <authorList>
            <person name="Korhonen P.K."/>
            <person name="Edoardo P."/>
            <person name="Giuseppe L.R."/>
            <person name="Gasser R.B."/>
        </authorList>
    </citation>
    <scope>NUCLEOTIDE SEQUENCE [LARGE SCALE GENOMIC DNA]</scope>
    <source>
        <strain evidence="4">ISS120</strain>
    </source>
</reference>
<dbReference type="AlphaFoldDB" id="A0A0V1C8S9"/>
<feature type="domain" description="DDE-1" evidence="2">
    <location>
        <begin position="202"/>
        <end position="247"/>
    </location>
</feature>
<feature type="compositionally biased region" description="Polar residues" evidence="1">
    <location>
        <begin position="919"/>
        <end position="930"/>
    </location>
</feature>
<feature type="domain" description="DDE-1" evidence="2">
    <location>
        <begin position="249"/>
        <end position="314"/>
    </location>
</feature>
<evidence type="ECO:0000313" key="4">
    <source>
        <dbReference type="EMBL" id="KRY45340.1"/>
    </source>
</evidence>
<dbReference type="Pfam" id="PF03184">
    <property type="entry name" value="DDE_1"/>
    <property type="match status" value="2"/>
</dbReference>
<evidence type="ECO:0000313" key="5">
    <source>
        <dbReference type="Proteomes" id="UP000054653"/>
    </source>
</evidence>
<dbReference type="Proteomes" id="UP000054653">
    <property type="component" value="Unassembled WGS sequence"/>
</dbReference>
<accession>A0A0V1C8S9</accession>
<feature type="region of interest" description="Disordered" evidence="1">
    <location>
        <begin position="1"/>
        <end position="35"/>
    </location>
</feature>
<dbReference type="PANTHER" id="PTHR47272">
    <property type="entry name" value="DDE_TNP_1_7 DOMAIN-CONTAINING PROTEIN"/>
    <property type="match status" value="1"/>
</dbReference>
<comment type="caution">
    <text evidence="4">The sequence shown here is derived from an EMBL/GenBank/DDBJ whole genome shotgun (WGS) entry which is preliminary data.</text>
</comment>
<protein>
    <submittedName>
        <fullName evidence="4">Jerky-like protein-like</fullName>
    </submittedName>
</protein>
<feature type="compositionally biased region" description="Polar residues" evidence="1">
    <location>
        <begin position="12"/>
        <end position="30"/>
    </location>
</feature>
<dbReference type="InterPro" id="IPR004875">
    <property type="entry name" value="DDE_SF_endonuclease_dom"/>
</dbReference>
<evidence type="ECO:0000259" key="3">
    <source>
        <dbReference type="Pfam" id="PF13843"/>
    </source>
</evidence>
<evidence type="ECO:0000256" key="1">
    <source>
        <dbReference type="SAM" id="MobiDB-lite"/>
    </source>
</evidence>
<feature type="region of interest" description="Disordered" evidence="1">
    <location>
        <begin position="650"/>
        <end position="684"/>
    </location>
</feature>
<dbReference type="Pfam" id="PF13843">
    <property type="entry name" value="DDE_Tnp_1_7"/>
    <property type="match status" value="1"/>
</dbReference>
<feature type="domain" description="PiggyBac transposable element-derived protein" evidence="3">
    <location>
        <begin position="374"/>
        <end position="559"/>
    </location>
</feature>
<dbReference type="GO" id="GO:0003676">
    <property type="term" value="F:nucleic acid binding"/>
    <property type="evidence" value="ECO:0007669"/>
    <property type="project" value="InterPro"/>
</dbReference>
<evidence type="ECO:0000259" key="2">
    <source>
        <dbReference type="Pfam" id="PF03184"/>
    </source>
</evidence>
<sequence length="1106" mass="123974">MTARRNPPVDTGLSSPSDSCVNSPVGVTNDPSRESGSLHWWPVREIALRGVATACYGPPQPFPRTWIRLSSWTRACLFMTEAARRELFPAGSTRDNFWDDLKRRMLGTYGQSESPIRLEMRSSGLRQQKNHPIRDFSREVAEVERRAGKSEIELVGRFILGMASQELHREFRVREPATLAKARQLAESVTEIEEGRRTGLRLLCCANATGGDRLPLLLVGKSKRPRSMIGVQKFPVVYDYQTKAWMTGGKVLLIIDNAPCHPSSEWLDRENGLFKVLFLPPNTSSLVQPMDQTVIQCLKKRYRKQLLRKIVLSEADGGDLVSQLKSIILPYPDVSEPETLSGDELDHTSQQSCSSSDEEFIDEDDASANAYRTPELLSRITFETNRKAYQCLHSTLAATEAEIEVFTGMLIVMGFTEMPRYRMYWENQTRVDAVANCMSRNRFETLLRFLHFNDDDKVIMDRNYPMYDRFYKVRPRLENIRKTCLEETPGELQSVDEHIIPYKGRCKMKYYNPKKPCKWGLKLFARCGKNGFVHDFWLCDRMAPKVENPIGFFGMNVVMKTSRLPADSIECTKRRGRGSMEFRRTNDNELCVVKCPSPAIVREYNQFIGGVDLTGDCTKNGSATRNVMDLMEFMLSVSDNLMKFEKTYVTRKRGRRASEPTAEEEDQDCPRTCPSRTPQHRMRPDALSPWEVRRDGLEGRDPRRTTVIWERANALWLTERSVLRGASGPYAAYSGGTRKPSRPPRFRPPFPVGCGCQQGHHWGRAIAASGAEPAGGNRVRQPLARLGGEGLLRDAEGDASFRLSYSPLLTVSVRQEVHSPDRPQLLEVAAELPQIRGAGCPLVETSGVVRFQCSPSTRAGAAERGCAVPTRMQAVRIDGSLVEVQVGAIGLTERDRVVLREGTICRHPKAVDPGDFGRQPQTAVRSSSGRGENAGEGTPAVLRLTQQREIVEDWCRAWQTCAAWAAQPRKLQAPMQLQPVNQPFQRVVLEVAGGVRTAKCGGAHGSYDTGEWHFLPLRSTGDATLRSGSERRVRAREGGVPDVRGDQNPGHSLPPAVRWLGGADEPQPARPFREGIHRSPLRLGCPPRSGPSRLSVQRSPHNGCHP</sequence>
<feature type="region of interest" description="Disordered" evidence="1">
    <location>
        <begin position="338"/>
        <end position="360"/>
    </location>
</feature>
<dbReference type="PANTHER" id="PTHR47272:SF1">
    <property type="entry name" value="PIGGYBAC TRANSPOSABLE ELEMENT-DERIVED PROTEIN 3-LIKE"/>
    <property type="match status" value="1"/>
</dbReference>
<dbReference type="EMBL" id="JYDI01000374">
    <property type="protein sequence ID" value="KRY45340.1"/>
    <property type="molecule type" value="Genomic_DNA"/>
</dbReference>
<organism evidence="4 5">
    <name type="scientific">Trichinella britovi</name>
    <name type="common">Parasitic roundworm</name>
    <dbReference type="NCBI Taxonomy" id="45882"/>
    <lineage>
        <taxon>Eukaryota</taxon>
        <taxon>Metazoa</taxon>
        <taxon>Ecdysozoa</taxon>
        <taxon>Nematoda</taxon>
        <taxon>Enoplea</taxon>
        <taxon>Dorylaimia</taxon>
        <taxon>Trichinellida</taxon>
        <taxon>Trichinellidae</taxon>
        <taxon>Trichinella</taxon>
    </lineage>
</organism>
<dbReference type="InterPro" id="IPR029526">
    <property type="entry name" value="PGBD"/>
</dbReference>
<name>A0A0V1C8S9_TRIBR</name>
<feature type="region of interest" description="Disordered" evidence="1">
    <location>
        <begin position="910"/>
        <end position="939"/>
    </location>
</feature>
<feature type="compositionally biased region" description="Basic and acidic residues" evidence="1">
    <location>
        <begin position="1028"/>
        <end position="1045"/>
    </location>
</feature>
<keyword evidence="5" id="KW-1185">Reference proteome</keyword>